<keyword evidence="1" id="KW-0285">Flavoprotein</keyword>
<feature type="compositionally biased region" description="Basic and acidic residues" evidence="3">
    <location>
        <begin position="1007"/>
        <end position="1016"/>
    </location>
</feature>
<dbReference type="InterPro" id="IPR053208">
    <property type="entry name" value="GMC_Oxidoreductase_CD"/>
</dbReference>
<feature type="compositionally biased region" description="Polar residues" evidence="3">
    <location>
        <begin position="1475"/>
        <end position="1486"/>
    </location>
</feature>
<dbReference type="SUPFAM" id="SSF51045">
    <property type="entry name" value="WW domain"/>
    <property type="match status" value="1"/>
</dbReference>
<dbReference type="Proteomes" id="UP000266643">
    <property type="component" value="Unassembled WGS sequence"/>
</dbReference>
<keyword evidence="2" id="KW-0175">Coiled coil</keyword>
<feature type="domain" description="WW" evidence="4">
    <location>
        <begin position="39"/>
        <end position="72"/>
    </location>
</feature>
<dbReference type="InterPro" id="IPR001202">
    <property type="entry name" value="WW_dom"/>
</dbReference>
<reference evidence="5 6" key="1">
    <citation type="submission" date="2018-08" db="EMBL/GenBank/DDBJ databases">
        <title>Aphanomyces genome sequencing and annotation.</title>
        <authorList>
            <person name="Minardi D."/>
            <person name="Oidtmann B."/>
            <person name="Van Der Giezen M."/>
            <person name="Studholme D.J."/>
        </authorList>
    </citation>
    <scope>NUCLEOTIDE SEQUENCE [LARGE SCALE GENOMIC DNA]</scope>
    <source>
        <strain evidence="5 6">D2</strain>
    </source>
</reference>
<organism evidence="5 6">
    <name type="scientific">Aphanomyces astaci</name>
    <name type="common">Crayfish plague agent</name>
    <dbReference type="NCBI Taxonomy" id="112090"/>
    <lineage>
        <taxon>Eukaryota</taxon>
        <taxon>Sar</taxon>
        <taxon>Stramenopiles</taxon>
        <taxon>Oomycota</taxon>
        <taxon>Saprolegniomycetes</taxon>
        <taxon>Saprolegniales</taxon>
        <taxon>Verrucalvaceae</taxon>
        <taxon>Aphanomyces</taxon>
    </lineage>
</organism>
<evidence type="ECO:0000256" key="3">
    <source>
        <dbReference type="SAM" id="MobiDB-lite"/>
    </source>
</evidence>
<dbReference type="Gene3D" id="3.50.50.60">
    <property type="entry name" value="FAD/NAD(P)-binding domain"/>
    <property type="match status" value="1"/>
</dbReference>
<evidence type="ECO:0000313" key="5">
    <source>
        <dbReference type="EMBL" id="RHY41581.1"/>
    </source>
</evidence>
<name>A0A397C8I5_APHAT</name>
<dbReference type="InterPro" id="IPR036020">
    <property type="entry name" value="WW_dom_sf"/>
</dbReference>
<comment type="caution">
    <text evidence="5">The sequence shown here is derived from an EMBL/GenBank/DDBJ whole genome shotgun (WGS) entry which is preliminary data.</text>
</comment>
<proteinExistence type="inferred from homology"/>
<protein>
    <recommendedName>
        <fullName evidence="4">WW domain-containing protein</fullName>
    </recommendedName>
</protein>
<dbReference type="Gene3D" id="3.30.1470.10">
    <property type="entry name" value="Photosystem I PsaD, reaction center subunit II"/>
    <property type="match status" value="1"/>
</dbReference>
<evidence type="ECO:0000256" key="1">
    <source>
        <dbReference type="RuleBase" id="RU003968"/>
    </source>
</evidence>
<dbReference type="EMBL" id="QUTD01010012">
    <property type="protein sequence ID" value="RHY41581.1"/>
    <property type="molecule type" value="Genomic_DNA"/>
</dbReference>
<evidence type="ECO:0000259" key="4">
    <source>
        <dbReference type="PROSITE" id="PS50020"/>
    </source>
</evidence>
<sequence>MDKGSPEYKDAVREYARTLGLDPDKEPQYLWIVEEALTAPVPDDWEQGESDDGTIYYFNVNTEESVWEHPMDKHYSAMINTKRAEDKAAAASKNSTAAKFNSAPKSTTAAPVKSAVVEEFDMEDLDEPKPFKASIKASTTTVTKPVGFGKDSQSWLLDDDDDDLDVPSLSKATTVLPKPSVVNSIKKTCDATKAGASVVTVSKPSPTSTITPVPATPPFQPRPSLSVTTAGSSSSTSATSQNSGQGNKVEKLEKQVDALTGEVQNSGQGDKVEKLEKQVDALTGEVLQLKKEREAAEKAERVAKAALNKEIDTLQRGKEQAEVEAKESNYLRMKVIELKAKVAALEAKSKHGDGEPTKAASSAVTAELTAKTQELGVKCIEFDATCKELAAKEHEMTQLQAKLGHLQADHERVMAKKDHEWALKAKEHSIEVEDLKEQLLMRQATNITLQHSTGELDRLKKKCTDQEEEMRVVHANLQAQTATIADLVMTMQMDSEVKKRSALDADLRLARDQVSDLERRHDENERTTLHLTRENHDLELRLQRVGDELQRTKGLLDDAGTRAKAMEDSERKAAEEKRLAERELKSTALQDLDDAQNMVKRQQEQHVHAQSKMQLDMEEERGSVQTIEVQALKKEIESLNIDIARLRDVKATVDFDMRNLKQAMSLESSQLMQCKAQLEEFVRKDFMEKQRFDLLSNEKGAVEKKVMALEAQLQTMRSEHRTETDKYLYRMRELESLNARYEYDMSRAEEKFVTAEKWRLKEMGRVEQRDADILDLYEKKEEVGRLKARNIDGENHHIINELRTTSKVLESQVKELKLQLQDEETAKSQLEKHWTMEMEHVKAQLAGQIPQLAAAATQRYQSSVASDEWKRRCDDMVGKLKTEYEDAWVLEKQKSGQREAAWYDDKRELERQIKTNSSEKDFLNKEISRLEDNNKHLMEQLHTIRVYLTQRPVHSAGAMYSHVPPSANPEVVGSQHLQNQLGILHAQFQQLFDHTTAAAVPPRQPRRPYEREDQPEAKAAPYSSHNAQQLLDEKQQLVRAMEELGSGNLSDWVPVVDTTADGNSTNVSSSWHMEWLDTPKNHLAKLVGGSSSINAALYFRPPASYVDEIQWPYGAADVAAGYPRSHARLLLEMSYVYDIFSFAEIEKGFGWTDVPSTDGLWYAQDVYAHMASALKHSANFTERSINQTPDLKHLVYGHPPFTIKHGLRDSPAKTFLGAMATRSNVVLEMWATAVQVQHKHGRASGVVYNKGNAVHALGLPLPLGPWIQNEAVGAQLFDTHQVAVTFRAPTSVLQGRRRFGFDYLHPPPEAVRQFLDRRAGPLTSSNPVFISYESVVHPTTSREFHFQITVFPHAVPPYGDNAMEFTLCFNLNNPMSRAALGFSPNTNRRGRPLYGMLPNTTLYWDNDDDLDMMVTYINQTISRLSDVDTTPVFSPPDQVSTCDGSLVSGGSVNPYGFVMYTGYQVSIGVKKHLTMSNQSHPDNSQTPRDDNRGGD</sequence>
<dbReference type="GO" id="GO:0016614">
    <property type="term" value="F:oxidoreductase activity, acting on CH-OH group of donors"/>
    <property type="evidence" value="ECO:0007669"/>
    <property type="project" value="InterPro"/>
</dbReference>
<dbReference type="Pfam" id="PF00397">
    <property type="entry name" value="WW"/>
    <property type="match status" value="1"/>
</dbReference>
<gene>
    <name evidence="5" type="ORF">DYB30_004417</name>
</gene>
<dbReference type="SMART" id="SM00456">
    <property type="entry name" value="WW"/>
    <property type="match status" value="1"/>
</dbReference>
<dbReference type="Pfam" id="PF00732">
    <property type="entry name" value="GMC_oxred_N"/>
    <property type="match status" value="1"/>
</dbReference>
<feature type="compositionally biased region" description="Low complexity" evidence="3">
    <location>
        <begin position="197"/>
        <end position="213"/>
    </location>
</feature>
<evidence type="ECO:0000256" key="2">
    <source>
        <dbReference type="SAM" id="Coils"/>
    </source>
</evidence>
<dbReference type="PANTHER" id="PTHR47190">
    <property type="entry name" value="DEHYDROGENASE, PUTATIVE-RELATED"/>
    <property type="match status" value="1"/>
</dbReference>
<dbReference type="GO" id="GO:0050660">
    <property type="term" value="F:flavin adenine dinucleotide binding"/>
    <property type="evidence" value="ECO:0007669"/>
    <property type="project" value="InterPro"/>
</dbReference>
<feature type="coiled-coil region" evidence="2">
    <location>
        <begin position="799"/>
        <end position="833"/>
    </location>
</feature>
<feature type="region of interest" description="Disordered" evidence="3">
    <location>
        <begin position="998"/>
        <end position="1027"/>
    </location>
</feature>
<feature type="region of interest" description="Disordered" evidence="3">
    <location>
        <begin position="193"/>
        <end position="248"/>
    </location>
</feature>
<dbReference type="PROSITE" id="PS00623">
    <property type="entry name" value="GMC_OXRED_1"/>
    <property type="match status" value="1"/>
</dbReference>
<comment type="similarity">
    <text evidence="1">Belongs to the GMC oxidoreductase family.</text>
</comment>
<evidence type="ECO:0000313" key="6">
    <source>
        <dbReference type="Proteomes" id="UP000266643"/>
    </source>
</evidence>
<dbReference type="Gene3D" id="3.30.410.10">
    <property type="entry name" value="Cholesterol Oxidase, domain 2"/>
    <property type="match status" value="2"/>
</dbReference>
<feature type="coiled-coil region" evidence="2">
    <location>
        <begin position="449"/>
        <end position="476"/>
    </location>
</feature>
<dbReference type="InterPro" id="IPR000172">
    <property type="entry name" value="GMC_OxRdtase_N"/>
</dbReference>
<feature type="compositionally biased region" description="Low complexity" evidence="3">
    <location>
        <begin position="224"/>
        <end position="245"/>
    </location>
</feature>
<feature type="coiled-coil region" evidence="2">
    <location>
        <begin position="699"/>
        <end position="751"/>
    </location>
</feature>
<feature type="coiled-coil region" evidence="2">
    <location>
        <begin position="500"/>
        <end position="527"/>
    </location>
</feature>
<keyword evidence="1" id="KW-0274">FAD</keyword>
<dbReference type="VEuPathDB" id="FungiDB:H257_01352"/>
<dbReference type="PANTHER" id="PTHR47190:SF2">
    <property type="entry name" value="CELLOBIOSE DEHYDROGENASE (AFU_ORTHOLOGUE AFUA_2G17620)"/>
    <property type="match status" value="1"/>
</dbReference>
<feature type="region of interest" description="Disordered" evidence="3">
    <location>
        <begin position="1475"/>
        <end position="1495"/>
    </location>
</feature>
<dbReference type="InterPro" id="IPR036188">
    <property type="entry name" value="FAD/NAD-bd_sf"/>
</dbReference>
<dbReference type="CDD" id="cd00201">
    <property type="entry name" value="WW"/>
    <property type="match status" value="1"/>
</dbReference>
<feature type="coiled-coil region" evidence="2">
    <location>
        <begin position="563"/>
        <end position="649"/>
    </location>
</feature>
<dbReference type="SUPFAM" id="SSF54373">
    <property type="entry name" value="FAD-linked reductases, C-terminal domain"/>
    <property type="match status" value="1"/>
</dbReference>
<dbReference type="SUPFAM" id="SSF51905">
    <property type="entry name" value="FAD/NAD(P)-binding domain"/>
    <property type="match status" value="1"/>
</dbReference>
<accession>A0A397C8I5</accession>
<feature type="coiled-coil region" evidence="2">
    <location>
        <begin position="906"/>
        <end position="940"/>
    </location>
</feature>
<dbReference type="PROSITE" id="PS50020">
    <property type="entry name" value="WW_DOMAIN_2"/>
    <property type="match status" value="1"/>
</dbReference>